<name>A0A0E0FCD6_9ORYZ</name>
<dbReference type="AlphaFoldDB" id="A0A0E0FCD6"/>
<evidence type="ECO:0000313" key="7">
    <source>
        <dbReference type="EnsemblPlants" id="OMERI12G09120.1"/>
    </source>
</evidence>
<feature type="transmembrane region" description="Helical" evidence="6">
    <location>
        <begin position="76"/>
        <end position="104"/>
    </location>
</feature>
<protein>
    <submittedName>
        <fullName evidence="7">Uncharacterized protein</fullName>
    </submittedName>
</protein>
<dbReference type="Proteomes" id="UP000008021">
    <property type="component" value="Chromosome 12"/>
</dbReference>
<dbReference type="Gramene" id="OMERI12G09120.1">
    <property type="protein sequence ID" value="OMERI12G09120.1"/>
    <property type="gene ID" value="OMERI12G09120"/>
</dbReference>
<comment type="subcellular location">
    <subcellularLocation>
        <location evidence="1">Membrane</location>
        <topology evidence="1">Multi-pass membrane protein</topology>
    </subcellularLocation>
</comment>
<evidence type="ECO:0000256" key="5">
    <source>
        <dbReference type="ARBA" id="ARBA00023136"/>
    </source>
</evidence>
<keyword evidence="3 6" id="KW-0812">Transmembrane</keyword>
<reference evidence="7" key="2">
    <citation type="submission" date="2018-05" db="EMBL/GenBank/DDBJ databases">
        <title>OmerRS3 (Oryza meridionalis Reference Sequence Version 3).</title>
        <authorList>
            <person name="Zhang J."/>
            <person name="Kudrna D."/>
            <person name="Lee S."/>
            <person name="Talag J."/>
            <person name="Welchert J."/>
            <person name="Wing R.A."/>
        </authorList>
    </citation>
    <scope>NUCLEOTIDE SEQUENCE [LARGE SCALE GENOMIC DNA]</scope>
    <source>
        <strain evidence="7">cv. OR44</strain>
    </source>
</reference>
<evidence type="ECO:0000256" key="1">
    <source>
        <dbReference type="ARBA" id="ARBA00004141"/>
    </source>
</evidence>
<dbReference type="GO" id="GO:0016192">
    <property type="term" value="P:vesicle-mediated transport"/>
    <property type="evidence" value="ECO:0007669"/>
    <property type="project" value="InterPro"/>
</dbReference>
<evidence type="ECO:0000256" key="3">
    <source>
        <dbReference type="ARBA" id="ARBA00022692"/>
    </source>
</evidence>
<evidence type="ECO:0000313" key="8">
    <source>
        <dbReference type="Proteomes" id="UP000008021"/>
    </source>
</evidence>
<keyword evidence="4 6" id="KW-1133">Transmembrane helix</keyword>
<evidence type="ECO:0000256" key="4">
    <source>
        <dbReference type="ARBA" id="ARBA00022989"/>
    </source>
</evidence>
<dbReference type="PANTHER" id="PTHR12290">
    <property type="entry name" value="CORNICHON-RELATED"/>
    <property type="match status" value="1"/>
</dbReference>
<evidence type="ECO:0000256" key="2">
    <source>
        <dbReference type="ARBA" id="ARBA00010095"/>
    </source>
</evidence>
<sequence length="179" mass="20741">MSIELILWLFSFASIMVLIGLTAYQASSPHLTSSHYTGRSAKAVWPTLICLSDLEFDYINPYDSSSRINSVVLIEYTLQGALCASFLLTLHWFPFLVMAPVAYYHGKLYMDRKHLVDVTEIFRQLNWEKKYRMIKLAFYFRCNEVKLVVCIIEQQANTASLREEFSTSLWLSEKEDSTP</sequence>
<keyword evidence="8" id="KW-1185">Reference proteome</keyword>
<keyword evidence="5 6" id="KW-0472">Membrane</keyword>
<dbReference type="STRING" id="40149.A0A0E0FCD6"/>
<dbReference type="eggNOG" id="KOG2729">
    <property type="taxonomic scope" value="Eukaryota"/>
</dbReference>
<dbReference type="EnsemblPlants" id="OMERI12G09120.1">
    <property type="protein sequence ID" value="OMERI12G09120.1"/>
    <property type="gene ID" value="OMERI12G09120"/>
</dbReference>
<reference evidence="7" key="1">
    <citation type="submission" date="2015-04" db="UniProtKB">
        <authorList>
            <consortium name="EnsemblPlants"/>
        </authorList>
    </citation>
    <scope>IDENTIFICATION</scope>
</reference>
<organism evidence="7">
    <name type="scientific">Oryza meridionalis</name>
    <dbReference type="NCBI Taxonomy" id="40149"/>
    <lineage>
        <taxon>Eukaryota</taxon>
        <taxon>Viridiplantae</taxon>
        <taxon>Streptophyta</taxon>
        <taxon>Embryophyta</taxon>
        <taxon>Tracheophyta</taxon>
        <taxon>Spermatophyta</taxon>
        <taxon>Magnoliopsida</taxon>
        <taxon>Liliopsida</taxon>
        <taxon>Poales</taxon>
        <taxon>Poaceae</taxon>
        <taxon>BOP clade</taxon>
        <taxon>Oryzoideae</taxon>
        <taxon>Oryzeae</taxon>
        <taxon>Oryzinae</taxon>
        <taxon>Oryza</taxon>
    </lineage>
</organism>
<proteinExistence type="inferred from homology"/>
<feature type="transmembrane region" description="Helical" evidence="6">
    <location>
        <begin position="7"/>
        <end position="26"/>
    </location>
</feature>
<dbReference type="HOGENOM" id="CLU_1761680_0_0_1"/>
<comment type="similarity">
    <text evidence="2">Belongs to the cornichon family.</text>
</comment>
<dbReference type="SMART" id="SM01398">
    <property type="entry name" value="Cornichon"/>
    <property type="match status" value="1"/>
</dbReference>
<evidence type="ECO:0000256" key="6">
    <source>
        <dbReference type="SAM" id="Phobius"/>
    </source>
</evidence>
<dbReference type="InterPro" id="IPR003377">
    <property type="entry name" value="Cornichon"/>
</dbReference>
<accession>A0A0E0FCD6</accession>
<dbReference type="Pfam" id="PF03311">
    <property type="entry name" value="Cornichon"/>
    <property type="match status" value="1"/>
</dbReference>
<dbReference type="GO" id="GO:0016020">
    <property type="term" value="C:membrane"/>
    <property type="evidence" value="ECO:0007669"/>
    <property type="project" value="UniProtKB-SubCell"/>
</dbReference>